<gene>
    <name evidence="4" type="primary">LOC100903302</name>
</gene>
<evidence type="ECO:0000313" key="3">
    <source>
        <dbReference type="Proteomes" id="UP000694867"/>
    </source>
</evidence>
<proteinExistence type="predicted"/>
<dbReference type="Proteomes" id="UP000694867">
    <property type="component" value="Unplaced"/>
</dbReference>
<keyword evidence="3" id="KW-1185">Reference proteome</keyword>
<organism evidence="3 4">
    <name type="scientific">Galendromus occidentalis</name>
    <name type="common">western predatory mite</name>
    <dbReference type="NCBI Taxonomy" id="34638"/>
    <lineage>
        <taxon>Eukaryota</taxon>
        <taxon>Metazoa</taxon>
        <taxon>Ecdysozoa</taxon>
        <taxon>Arthropoda</taxon>
        <taxon>Chelicerata</taxon>
        <taxon>Arachnida</taxon>
        <taxon>Acari</taxon>
        <taxon>Parasitiformes</taxon>
        <taxon>Mesostigmata</taxon>
        <taxon>Gamasina</taxon>
        <taxon>Phytoseioidea</taxon>
        <taxon>Phytoseiidae</taxon>
        <taxon>Typhlodrominae</taxon>
        <taxon>Galendromus</taxon>
    </lineage>
</organism>
<dbReference type="InterPro" id="IPR003591">
    <property type="entry name" value="Leu-rich_rpt_typical-subtyp"/>
</dbReference>
<keyword evidence="2" id="KW-0677">Repeat</keyword>
<name>A0AAJ6VVX0_9ACAR</name>
<evidence type="ECO:0000256" key="1">
    <source>
        <dbReference type="ARBA" id="ARBA00022614"/>
    </source>
</evidence>
<dbReference type="SMART" id="SM00369">
    <property type="entry name" value="LRR_TYP"/>
    <property type="match status" value="2"/>
</dbReference>
<dbReference type="PROSITE" id="PS51257">
    <property type="entry name" value="PROKAR_LIPOPROTEIN"/>
    <property type="match status" value="1"/>
</dbReference>
<dbReference type="RefSeq" id="XP_003739648.1">
    <property type="nucleotide sequence ID" value="XM_003739600.2"/>
</dbReference>
<reference evidence="4" key="1">
    <citation type="submission" date="2025-08" db="UniProtKB">
        <authorList>
            <consortium name="RefSeq"/>
        </authorList>
    </citation>
    <scope>IDENTIFICATION</scope>
</reference>
<dbReference type="InterPro" id="IPR032675">
    <property type="entry name" value="LRR_dom_sf"/>
</dbReference>
<dbReference type="AlphaFoldDB" id="A0AAJ6VVX0"/>
<accession>A0AAJ6VVX0</accession>
<evidence type="ECO:0000256" key="2">
    <source>
        <dbReference type="ARBA" id="ARBA00022737"/>
    </source>
</evidence>
<dbReference type="SUPFAM" id="SSF52058">
    <property type="entry name" value="L domain-like"/>
    <property type="match status" value="1"/>
</dbReference>
<dbReference type="Gene3D" id="3.80.10.10">
    <property type="entry name" value="Ribonuclease Inhibitor"/>
    <property type="match status" value="1"/>
</dbReference>
<sequence>MALGDRLRILFGVLTFLLVGCVVYRNHELISSAPKSETHGIVKRHVKREIAEERDVARKPRVCTKFTLFEKPTLYQIGDQQSRQPSAKCPIVIPSLDPCSCRSLARGIVVECSEPQNVNELSGALSELRDYIMSETKLTGLEFKLHNSDLDQIETMSLQFLRGNVVIEGAEGSFSFAEAPLTKRDLKSVHFLSCTVDLGVTTLAAAPSVLNALEFLEATLENYRPEWLKGLRVDQLWILDSKEIKLPLAADLKGLKVYKHSKCDLQSLSEEYIPKDRSQLRRLDFSMNSLSELPGRIFEGIPNLEEVLLISNRFTSLDAAVFKPVMGFTSIQRVDVNGNFNLECTKMSWLSEVPTDIRRKLKGSCVDEYGVDVNFLDLES</sequence>
<dbReference type="GeneID" id="100903302"/>
<dbReference type="KEGG" id="goe:100903302"/>
<keyword evidence="1" id="KW-0433">Leucine-rich repeat</keyword>
<protein>
    <submittedName>
        <fullName evidence="4">Uncharacterized protein LOC100903302</fullName>
    </submittedName>
</protein>
<evidence type="ECO:0000313" key="4">
    <source>
        <dbReference type="RefSeq" id="XP_003739648.1"/>
    </source>
</evidence>